<keyword evidence="8" id="KW-0131">Cell cycle</keyword>
<keyword evidence="7" id="KW-0175">Coiled coil</keyword>
<dbReference type="EMBL" id="BFAD01000015">
    <property type="protein sequence ID" value="GBE89277.1"/>
    <property type="molecule type" value="Genomic_DNA"/>
</dbReference>
<evidence type="ECO:0000256" key="1">
    <source>
        <dbReference type="ARBA" id="ARBA00004629"/>
    </source>
</evidence>
<dbReference type="Proteomes" id="UP000287166">
    <property type="component" value="Unassembled WGS sequence"/>
</dbReference>
<evidence type="ECO:0000256" key="7">
    <source>
        <dbReference type="ARBA" id="ARBA00023054"/>
    </source>
</evidence>
<protein>
    <submittedName>
        <fullName evidence="10">Centromere protein</fullName>
    </submittedName>
</protein>
<evidence type="ECO:0000256" key="9">
    <source>
        <dbReference type="ARBA" id="ARBA00023328"/>
    </source>
</evidence>
<evidence type="ECO:0000256" key="2">
    <source>
        <dbReference type="ARBA" id="ARBA00008643"/>
    </source>
</evidence>
<name>A0A401H4B7_9APHY</name>
<keyword evidence="9" id="KW-0137">Centromere</keyword>
<dbReference type="GO" id="GO:0000070">
    <property type="term" value="P:mitotic sister chromatid segregation"/>
    <property type="evidence" value="ECO:0007669"/>
    <property type="project" value="TreeGrafter"/>
</dbReference>
<dbReference type="AlphaFoldDB" id="A0A401H4B7"/>
<evidence type="ECO:0000313" key="11">
    <source>
        <dbReference type="Proteomes" id="UP000287166"/>
    </source>
</evidence>
<dbReference type="GO" id="GO:0005634">
    <property type="term" value="C:nucleus"/>
    <property type="evidence" value="ECO:0007669"/>
    <property type="project" value="InterPro"/>
</dbReference>
<dbReference type="Pfam" id="PF05859">
    <property type="entry name" value="Mis12"/>
    <property type="match status" value="1"/>
</dbReference>
<evidence type="ECO:0000313" key="10">
    <source>
        <dbReference type="EMBL" id="GBE89277.1"/>
    </source>
</evidence>
<comment type="subcellular location">
    <subcellularLocation>
        <location evidence="1">Chromosome</location>
        <location evidence="1">Centromere</location>
        <location evidence="1">Kinetochore</location>
    </subcellularLocation>
</comment>
<sequence>MSAPPPNVPSVLLPELLGFVPQLLLDDIINIANDAAREAVEGMQEFLERRDAERVKEAEAAGKDRDAADRLEAESMEELEKGINSFQTLLESHVDIAFDFFEAWSLRNIFAIPADLQIVAPHHKGTNLEQPTEKEAELLADIRDLRRKIHAQKKLQRLYTRAARMSSTQLTHSQKRLERLSFLRAPQLQALLSLSDEFHAMYTSVAGLPSLDPSLTAAEQAIAEPGKRPWETSKTGYLNWAVEQLMARAKRSVKGGEGEFGRGSAAAADAYGVGSADDVKEALETVAGAGAVAELGRREGQDEMDTQ</sequence>
<dbReference type="GO" id="GO:0051382">
    <property type="term" value="P:kinetochore assembly"/>
    <property type="evidence" value="ECO:0007669"/>
    <property type="project" value="TreeGrafter"/>
</dbReference>
<keyword evidence="6" id="KW-0995">Kinetochore</keyword>
<dbReference type="GO" id="GO:0000444">
    <property type="term" value="C:MIS12/MIND type complex"/>
    <property type="evidence" value="ECO:0007669"/>
    <property type="project" value="TreeGrafter"/>
</dbReference>
<comment type="caution">
    <text evidence="10">The sequence shown here is derived from an EMBL/GenBank/DDBJ whole genome shotgun (WGS) entry which is preliminary data.</text>
</comment>
<keyword evidence="4" id="KW-0132">Cell division</keyword>
<evidence type="ECO:0000256" key="6">
    <source>
        <dbReference type="ARBA" id="ARBA00022838"/>
    </source>
</evidence>
<dbReference type="InterPro" id="IPR008685">
    <property type="entry name" value="Centromere_Mis12"/>
</dbReference>
<dbReference type="STRING" id="139825.A0A401H4B7"/>
<dbReference type="SMR" id="A0A401H4B7"/>
<comment type="similarity">
    <text evidence="2">Belongs to the mis12 family.</text>
</comment>
<keyword evidence="3" id="KW-0158">Chromosome</keyword>
<dbReference type="InParanoid" id="A0A401H4B7"/>
<evidence type="ECO:0000256" key="5">
    <source>
        <dbReference type="ARBA" id="ARBA00022776"/>
    </source>
</evidence>
<keyword evidence="11" id="KW-1185">Reference proteome</keyword>
<evidence type="ECO:0000256" key="4">
    <source>
        <dbReference type="ARBA" id="ARBA00022618"/>
    </source>
</evidence>
<dbReference type="PANTHER" id="PTHR14527:SF2">
    <property type="entry name" value="PROTEIN MIS12 HOMOLOG"/>
    <property type="match status" value="1"/>
</dbReference>
<evidence type="ECO:0000256" key="3">
    <source>
        <dbReference type="ARBA" id="ARBA00022454"/>
    </source>
</evidence>
<keyword evidence="5" id="KW-0498">Mitosis</keyword>
<gene>
    <name evidence="10" type="ORF">SCP_1502850</name>
</gene>
<dbReference type="GeneID" id="38786194"/>
<proteinExistence type="inferred from homology"/>
<dbReference type="OrthoDB" id="1884855at2759"/>
<reference evidence="10 11" key="1">
    <citation type="journal article" date="2018" name="Sci. Rep.">
        <title>Genome sequence of the cauliflower mushroom Sparassis crispa (Hanabiratake) and its association with beneficial usage.</title>
        <authorList>
            <person name="Kiyama R."/>
            <person name="Furutani Y."/>
            <person name="Kawaguchi K."/>
            <person name="Nakanishi T."/>
        </authorList>
    </citation>
    <scope>NUCLEOTIDE SEQUENCE [LARGE SCALE GENOMIC DNA]</scope>
</reference>
<accession>A0A401H4B7</accession>
<evidence type="ECO:0000256" key="8">
    <source>
        <dbReference type="ARBA" id="ARBA00023306"/>
    </source>
</evidence>
<dbReference type="GO" id="GO:0051301">
    <property type="term" value="P:cell division"/>
    <property type="evidence" value="ECO:0007669"/>
    <property type="project" value="UniProtKB-KW"/>
</dbReference>
<dbReference type="RefSeq" id="XP_027620190.1">
    <property type="nucleotide sequence ID" value="XM_027764389.1"/>
</dbReference>
<organism evidence="10 11">
    <name type="scientific">Sparassis crispa</name>
    <dbReference type="NCBI Taxonomy" id="139825"/>
    <lineage>
        <taxon>Eukaryota</taxon>
        <taxon>Fungi</taxon>
        <taxon>Dikarya</taxon>
        <taxon>Basidiomycota</taxon>
        <taxon>Agaricomycotina</taxon>
        <taxon>Agaricomycetes</taxon>
        <taxon>Polyporales</taxon>
        <taxon>Sparassidaceae</taxon>
        <taxon>Sparassis</taxon>
    </lineage>
</organism>
<dbReference type="PANTHER" id="PTHR14527">
    <property type="entry name" value="PROTEIN MIS12 HOMOLOG"/>
    <property type="match status" value="1"/>
</dbReference>